<keyword evidence="3 5" id="KW-0694">RNA-binding</keyword>
<keyword evidence="2 5" id="KW-0699">rRNA-binding</keyword>
<keyword evidence="7" id="KW-0238">DNA-binding</keyword>
<feature type="domain" description="NFACT RNA-binding" evidence="6">
    <location>
        <begin position="437"/>
        <end position="534"/>
    </location>
</feature>
<dbReference type="Pfam" id="PF05833">
    <property type="entry name" value="NFACT_N"/>
    <property type="match status" value="1"/>
</dbReference>
<protein>
    <recommendedName>
        <fullName evidence="5">Rqc2 homolog RqcH</fullName>
        <shortName evidence="5">RqcH</shortName>
    </recommendedName>
</protein>
<dbReference type="GO" id="GO:0072344">
    <property type="term" value="P:rescue of stalled ribosome"/>
    <property type="evidence" value="ECO:0007669"/>
    <property type="project" value="UniProtKB-UniRule"/>
</dbReference>
<dbReference type="InterPro" id="IPR008532">
    <property type="entry name" value="NFACT_RNA-bd"/>
</dbReference>
<comment type="function">
    <text evidence="5">Key component of the ribosome quality control system (RQC), a ribosome-associated complex that mediates the extraction of incompletely synthesized nascent chains from stalled ribosomes and their subsequent degradation. RqcH recruits Ala-charged tRNA, and with RqcP directs the elongation of stalled nascent chains on 50S ribosomal subunits, leading to non-templated C-terminal alanine extensions (Ala tail). The Ala tail promotes nascent chain degradation. May add between 1 and at least 8 Ala residues. Binds to stalled 50S ribosomal subunits.</text>
</comment>
<dbReference type="GO" id="GO:0019843">
    <property type="term" value="F:rRNA binding"/>
    <property type="evidence" value="ECO:0007669"/>
    <property type="project" value="UniProtKB-UniRule"/>
</dbReference>
<dbReference type="GO" id="GO:0000049">
    <property type="term" value="F:tRNA binding"/>
    <property type="evidence" value="ECO:0007669"/>
    <property type="project" value="UniProtKB-UniRule"/>
</dbReference>
<reference evidence="8" key="1">
    <citation type="submission" date="2015-07" db="EMBL/GenBank/DDBJ databases">
        <title>Lactobacillus ginsenosidimutans/EMML 3141/ whole genome sequencing.</title>
        <authorList>
            <person name="Kim M.K."/>
            <person name="Im W.-T."/>
            <person name="Srinivasan S."/>
            <person name="Lee J.-J."/>
        </authorList>
    </citation>
    <scope>NUCLEOTIDE SEQUENCE [LARGE SCALE GENOMIC DNA]</scope>
    <source>
        <strain evidence="8">EMML 3041</strain>
    </source>
</reference>
<dbReference type="InterPro" id="IPR051608">
    <property type="entry name" value="RQC_Subunit_NEMF"/>
</dbReference>
<organism evidence="7 8">
    <name type="scientific">Companilactobacillus ginsenosidimutans</name>
    <dbReference type="NCBI Taxonomy" id="1007676"/>
    <lineage>
        <taxon>Bacteria</taxon>
        <taxon>Bacillati</taxon>
        <taxon>Bacillota</taxon>
        <taxon>Bacilli</taxon>
        <taxon>Lactobacillales</taxon>
        <taxon>Lactobacillaceae</taxon>
        <taxon>Companilactobacillus</taxon>
    </lineage>
</organism>
<dbReference type="RefSeq" id="WP_048703088.1">
    <property type="nucleotide sequence ID" value="NZ_CP012034.1"/>
</dbReference>
<dbReference type="GO" id="GO:0043023">
    <property type="term" value="F:ribosomal large subunit binding"/>
    <property type="evidence" value="ECO:0007669"/>
    <property type="project" value="UniProtKB-UniRule"/>
</dbReference>
<dbReference type="Pfam" id="PF05670">
    <property type="entry name" value="NFACT-R_1"/>
    <property type="match status" value="1"/>
</dbReference>
<comment type="similarity">
    <text evidence="5">Belongs to the NEMF family.</text>
</comment>
<dbReference type="Proteomes" id="UP000036106">
    <property type="component" value="Chromosome"/>
</dbReference>
<dbReference type="GO" id="GO:1990112">
    <property type="term" value="C:RQC complex"/>
    <property type="evidence" value="ECO:0007669"/>
    <property type="project" value="TreeGrafter"/>
</dbReference>
<comment type="subunit">
    <text evidence="5">Associates with stalled 50S ribosomal subunits. Binds to RqcP.</text>
</comment>
<proteinExistence type="inferred from homology"/>
<dbReference type="InterPro" id="IPR043682">
    <property type="entry name" value="RqcH_bacterial"/>
</dbReference>
<dbReference type="GO" id="GO:0003677">
    <property type="term" value="F:DNA binding"/>
    <property type="evidence" value="ECO:0007669"/>
    <property type="project" value="UniProtKB-KW"/>
</dbReference>
<evidence type="ECO:0000313" key="7">
    <source>
        <dbReference type="EMBL" id="AKP66572.1"/>
    </source>
</evidence>
<dbReference type="PANTHER" id="PTHR15239">
    <property type="entry name" value="NUCLEAR EXPORT MEDIATOR FACTOR NEMF"/>
    <property type="match status" value="1"/>
</dbReference>
<evidence type="ECO:0000256" key="1">
    <source>
        <dbReference type="ARBA" id="ARBA00022555"/>
    </source>
</evidence>
<dbReference type="PANTHER" id="PTHR15239:SF6">
    <property type="entry name" value="RIBOSOME QUALITY CONTROL COMPLEX SUBUNIT NEMF"/>
    <property type="match status" value="1"/>
</dbReference>
<evidence type="ECO:0000256" key="5">
    <source>
        <dbReference type="HAMAP-Rule" id="MF_00844"/>
    </source>
</evidence>
<evidence type="ECO:0000313" key="8">
    <source>
        <dbReference type="Proteomes" id="UP000036106"/>
    </source>
</evidence>
<keyword evidence="4 5" id="KW-0648">Protein biosynthesis</keyword>
<evidence type="ECO:0000256" key="3">
    <source>
        <dbReference type="ARBA" id="ARBA00022884"/>
    </source>
</evidence>
<dbReference type="OrthoDB" id="9766163at2"/>
<dbReference type="AlphaFoldDB" id="A0A0H4QF51"/>
<dbReference type="FunFam" id="2.30.310.10:FF:000004">
    <property type="entry name" value="Fibronectin-binding protein A"/>
    <property type="match status" value="1"/>
</dbReference>
<dbReference type="Gene3D" id="2.30.310.10">
    <property type="entry name" value="ibrinogen binding protein from staphylococcus aureus domain"/>
    <property type="match status" value="1"/>
</dbReference>
<accession>A0A0H4QF51</accession>
<keyword evidence="8" id="KW-1185">Reference proteome</keyword>
<evidence type="ECO:0000256" key="4">
    <source>
        <dbReference type="ARBA" id="ARBA00022917"/>
    </source>
</evidence>
<name>A0A0H4QF51_9LACO</name>
<dbReference type="Gene3D" id="3.40.970.40">
    <property type="entry name" value="fibrinogen binding protein from staphylococcus aureus domain like"/>
    <property type="match status" value="1"/>
</dbReference>
<dbReference type="EMBL" id="CP012034">
    <property type="protein sequence ID" value="AKP66572.1"/>
    <property type="molecule type" value="Genomic_DNA"/>
</dbReference>
<dbReference type="PATRIC" id="fig|1007676.4.peg.563"/>
<sequence>MSFDGMFTHAMVNELNRTLKGGRISKIQQPFANELILTIRSERKNRQLLLSAHPSYARIQITDQPFENPAKPATFVMSLRKYITSAIVQDFRQLNNDRVVNIDLSAKNELGDIHSYTMTIEIMSRHSNIFLINNDTGKIVDLVKRVYPEDNSFRGLLPGDTYQLPPAQNKMNPFEATTDDFKDLKTASDIREKFEGIGIDTSAELASIIIGGADPVEFISNYNDVVSPNTAKQEKNNKLGFFPVEFKNTTNVIGYYPTLGELLDNYYLDRARIDRIEQQTKSITHRLSIVLKKDKSKIKKLNKQLKQTKIMDEYNLYGELLTTYMSKIERGSKSIKLTNYYNDEEVTIPLNPEFSPSDNAQSYYKRYRKLQNSIPHINEQLEITTSEVNYLESVLASLEYVDIEDVDGIIEELEESGYIKKKKKGPRRKKKKTVGEHFVTSTGIPVIVGKNNIENDKLTMKLAQKNHYWFHVKDIPGSHVILESSDPDEQSIVEAATIASYYSKARESAKVPVDYLQVRNIRKPNGAKPGFVIFEGQTTILVDPDRNLVEKLRDVKKK</sequence>
<dbReference type="KEGG" id="lgn:ABM34_02715"/>
<keyword evidence="1 5" id="KW-0820">tRNA-binding</keyword>
<evidence type="ECO:0000256" key="2">
    <source>
        <dbReference type="ARBA" id="ARBA00022730"/>
    </source>
</evidence>
<gene>
    <name evidence="5" type="primary">rqcH</name>
    <name evidence="7" type="ORF">ABM34_02715</name>
</gene>
<dbReference type="STRING" id="1007676.ABM34_02715"/>
<dbReference type="HAMAP" id="MF_00844_B">
    <property type="entry name" value="RqcH_B"/>
    <property type="match status" value="1"/>
</dbReference>
<evidence type="ECO:0000259" key="6">
    <source>
        <dbReference type="Pfam" id="PF05670"/>
    </source>
</evidence>